<keyword evidence="4" id="KW-1185">Reference proteome</keyword>
<dbReference type="Proteomes" id="UP000573697">
    <property type="component" value="Unassembled WGS sequence"/>
</dbReference>
<evidence type="ECO:0000313" key="3">
    <source>
        <dbReference type="EMBL" id="NWS30116.1"/>
    </source>
</evidence>
<evidence type="ECO:0000256" key="2">
    <source>
        <dbReference type="ARBA" id="ARBA00023134"/>
    </source>
</evidence>
<dbReference type="GO" id="GO:0005525">
    <property type="term" value="F:GTP binding"/>
    <property type="evidence" value="ECO:0007669"/>
    <property type="project" value="UniProtKB-KW"/>
</dbReference>
<accession>A0A7K5EBN1</accession>
<dbReference type="Gene3D" id="3.40.50.300">
    <property type="entry name" value="P-loop containing nucleotide triphosphate hydrolases"/>
    <property type="match status" value="1"/>
</dbReference>
<dbReference type="EMBL" id="VYXF01006317">
    <property type="protein sequence ID" value="NWS30116.1"/>
    <property type="molecule type" value="Genomic_DNA"/>
</dbReference>
<dbReference type="SUPFAM" id="SSF52540">
    <property type="entry name" value="P-loop containing nucleoside triphosphate hydrolases"/>
    <property type="match status" value="1"/>
</dbReference>
<name>A0A7K5EBN1_POLCE</name>
<protein>
    <submittedName>
        <fullName evidence="3">RB18B protein</fullName>
    </submittedName>
</protein>
<feature type="non-terminal residue" evidence="3">
    <location>
        <position position="121"/>
    </location>
</feature>
<dbReference type="InterPro" id="IPR050209">
    <property type="entry name" value="Rab_GTPases_membrane_traffic"/>
</dbReference>
<dbReference type="PRINTS" id="PR00449">
    <property type="entry name" value="RASTRNSFRMNG"/>
</dbReference>
<dbReference type="SMART" id="SM00173">
    <property type="entry name" value="RAS"/>
    <property type="match status" value="1"/>
</dbReference>
<keyword evidence="1" id="KW-0547">Nucleotide-binding</keyword>
<dbReference type="PROSITE" id="PS51421">
    <property type="entry name" value="RAS"/>
    <property type="match status" value="1"/>
</dbReference>
<sequence>VYDVTRKKTFTGLGRWLSELEMHTNNTTTVKMLVGNKIDKEPYRQVEREEGLQLAKKHSMLFIETSAKTKDGVQLAFEELVIKILQTTGVWAESTAKKRVQLTEPSAQQGQGLCAAHCALL</sequence>
<dbReference type="InterPro" id="IPR001806">
    <property type="entry name" value="Small_GTPase"/>
</dbReference>
<feature type="non-terminal residue" evidence="3">
    <location>
        <position position="1"/>
    </location>
</feature>
<dbReference type="PANTHER" id="PTHR47979">
    <property type="entry name" value="DRAB11-RELATED"/>
    <property type="match status" value="1"/>
</dbReference>
<dbReference type="SMART" id="SM00175">
    <property type="entry name" value="RAB"/>
    <property type="match status" value="1"/>
</dbReference>
<organism evidence="3 4">
    <name type="scientific">Polioptila caerulea</name>
    <name type="common">Blue-grey gnatcatcher</name>
    <dbReference type="NCBI Taxonomy" id="66707"/>
    <lineage>
        <taxon>Eukaryota</taxon>
        <taxon>Metazoa</taxon>
        <taxon>Chordata</taxon>
        <taxon>Craniata</taxon>
        <taxon>Vertebrata</taxon>
        <taxon>Euteleostomi</taxon>
        <taxon>Archelosauria</taxon>
        <taxon>Archosauria</taxon>
        <taxon>Dinosauria</taxon>
        <taxon>Saurischia</taxon>
        <taxon>Theropoda</taxon>
        <taxon>Coelurosauria</taxon>
        <taxon>Aves</taxon>
        <taxon>Neognathae</taxon>
        <taxon>Neoaves</taxon>
        <taxon>Telluraves</taxon>
        <taxon>Australaves</taxon>
        <taxon>Passeriformes</taxon>
        <taxon>Certhiidae</taxon>
        <taxon>Polioptilinae</taxon>
        <taxon>Polioptila</taxon>
    </lineage>
</organism>
<proteinExistence type="predicted"/>
<reference evidence="3 4" key="1">
    <citation type="submission" date="2019-09" db="EMBL/GenBank/DDBJ databases">
        <title>Bird 10,000 Genomes (B10K) Project - Family phase.</title>
        <authorList>
            <person name="Zhang G."/>
        </authorList>
    </citation>
    <scope>NUCLEOTIDE SEQUENCE [LARGE SCALE GENOMIC DNA]</scope>
    <source>
        <strain evidence="3">B10K-DU-001-66</strain>
        <tissue evidence="3">Muscle</tissue>
    </source>
</reference>
<keyword evidence="2" id="KW-0342">GTP-binding</keyword>
<dbReference type="PROSITE" id="PS51419">
    <property type="entry name" value="RAB"/>
    <property type="match status" value="1"/>
</dbReference>
<comment type="caution">
    <text evidence="3">The sequence shown here is derived from an EMBL/GenBank/DDBJ whole genome shotgun (WGS) entry which is preliminary data.</text>
</comment>
<evidence type="ECO:0000256" key="1">
    <source>
        <dbReference type="ARBA" id="ARBA00022741"/>
    </source>
</evidence>
<dbReference type="GO" id="GO:0003924">
    <property type="term" value="F:GTPase activity"/>
    <property type="evidence" value="ECO:0007669"/>
    <property type="project" value="InterPro"/>
</dbReference>
<dbReference type="Pfam" id="PF00071">
    <property type="entry name" value="Ras"/>
    <property type="match status" value="1"/>
</dbReference>
<dbReference type="AlphaFoldDB" id="A0A7K5EBN1"/>
<gene>
    <name evidence="3" type="primary">Rab18b</name>
    <name evidence="3" type="ORF">POLCAE_R09173</name>
</gene>
<evidence type="ECO:0000313" key="4">
    <source>
        <dbReference type="Proteomes" id="UP000573697"/>
    </source>
</evidence>
<dbReference type="InterPro" id="IPR027417">
    <property type="entry name" value="P-loop_NTPase"/>
</dbReference>